<keyword evidence="1" id="KW-0346">Stress response</keyword>
<gene>
    <name evidence="5" type="ORF">PVAND_005831</name>
</gene>
<dbReference type="GO" id="GO:0051082">
    <property type="term" value="F:unfolded protein binding"/>
    <property type="evidence" value="ECO:0007669"/>
    <property type="project" value="TreeGrafter"/>
</dbReference>
<reference evidence="5" key="1">
    <citation type="submission" date="2021-03" db="EMBL/GenBank/DDBJ databases">
        <title>Chromosome level genome of the anhydrobiotic midge Polypedilum vanderplanki.</title>
        <authorList>
            <person name="Yoshida Y."/>
            <person name="Kikawada T."/>
            <person name="Gusev O."/>
        </authorList>
    </citation>
    <scope>NUCLEOTIDE SEQUENCE</scope>
    <source>
        <strain evidence="5">NIAS01</strain>
        <tissue evidence="5">Whole body or cell culture</tissue>
    </source>
</reference>
<evidence type="ECO:0000313" key="5">
    <source>
        <dbReference type="EMBL" id="KAG5675975.1"/>
    </source>
</evidence>
<sequence length="182" mass="21498">MALLPSTWKDMDDFYADPWRLHRQLVPSWRRPWLDDFGFGLYSYDWDMPKEFRQFEQRFREVHRKLWKDFPELGAIDTSNGFKVCVDVQQFKPYEITVRTDNNVVTVEGRHEERKDWHGFVSRSFLRRYTLPANCNPYGVTSELSSDGVLTIRAPPRVLPPIRGERKIAIEHTGPVKAIKAN</sequence>
<dbReference type="AlphaFoldDB" id="A0A9J6C1Q7"/>
<dbReference type="PANTHER" id="PTHR45640">
    <property type="entry name" value="HEAT SHOCK PROTEIN HSP-12.2-RELATED"/>
    <property type="match status" value="1"/>
</dbReference>
<dbReference type="Pfam" id="PF00011">
    <property type="entry name" value="HSP20"/>
    <property type="match status" value="1"/>
</dbReference>
<evidence type="ECO:0000256" key="2">
    <source>
        <dbReference type="PROSITE-ProRule" id="PRU00285"/>
    </source>
</evidence>
<evidence type="ECO:0000256" key="3">
    <source>
        <dbReference type="RuleBase" id="RU003616"/>
    </source>
</evidence>
<dbReference type="EMBL" id="JADBJN010000002">
    <property type="protein sequence ID" value="KAG5675975.1"/>
    <property type="molecule type" value="Genomic_DNA"/>
</dbReference>
<comment type="similarity">
    <text evidence="2 3">Belongs to the small heat shock protein (HSP20) family.</text>
</comment>
<dbReference type="InterPro" id="IPR002068">
    <property type="entry name" value="A-crystallin/Hsp20_dom"/>
</dbReference>
<feature type="domain" description="SHSP" evidence="4">
    <location>
        <begin position="64"/>
        <end position="173"/>
    </location>
</feature>
<accession>A0A9J6C1Q7</accession>
<organism evidence="5 6">
    <name type="scientific">Polypedilum vanderplanki</name>
    <name type="common">Sleeping chironomid midge</name>
    <dbReference type="NCBI Taxonomy" id="319348"/>
    <lineage>
        <taxon>Eukaryota</taxon>
        <taxon>Metazoa</taxon>
        <taxon>Ecdysozoa</taxon>
        <taxon>Arthropoda</taxon>
        <taxon>Hexapoda</taxon>
        <taxon>Insecta</taxon>
        <taxon>Pterygota</taxon>
        <taxon>Neoptera</taxon>
        <taxon>Endopterygota</taxon>
        <taxon>Diptera</taxon>
        <taxon>Nematocera</taxon>
        <taxon>Chironomoidea</taxon>
        <taxon>Chironomidae</taxon>
        <taxon>Chironominae</taxon>
        <taxon>Polypedilum</taxon>
        <taxon>Polypedilum</taxon>
    </lineage>
</organism>
<dbReference type="InterPro" id="IPR001436">
    <property type="entry name" value="Alpha-crystallin/sHSP_animal"/>
</dbReference>
<proteinExistence type="inferred from homology"/>
<evidence type="ECO:0000256" key="1">
    <source>
        <dbReference type="ARBA" id="ARBA00023016"/>
    </source>
</evidence>
<dbReference type="InterPro" id="IPR008978">
    <property type="entry name" value="HSP20-like_chaperone"/>
</dbReference>
<protein>
    <recommendedName>
        <fullName evidence="4">SHSP domain-containing protein</fullName>
    </recommendedName>
</protein>
<name>A0A9J6C1Q7_POLVA</name>
<dbReference type="PROSITE" id="PS01031">
    <property type="entry name" value="SHSP"/>
    <property type="match status" value="1"/>
</dbReference>
<dbReference type="PANTHER" id="PTHR45640:SF13">
    <property type="entry name" value="HEAT SHOCK PROTEIN 22-RELATED"/>
    <property type="match status" value="1"/>
</dbReference>
<dbReference type="GO" id="GO:0005737">
    <property type="term" value="C:cytoplasm"/>
    <property type="evidence" value="ECO:0007669"/>
    <property type="project" value="TreeGrafter"/>
</dbReference>
<dbReference type="Proteomes" id="UP001107558">
    <property type="component" value="Chromosome 2"/>
</dbReference>
<evidence type="ECO:0000313" key="6">
    <source>
        <dbReference type="Proteomes" id="UP001107558"/>
    </source>
</evidence>
<dbReference type="OrthoDB" id="1431247at2759"/>
<dbReference type="GO" id="GO:0009408">
    <property type="term" value="P:response to heat"/>
    <property type="evidence" value="ECO:0007669"/>
    <property type="project" value="TreeGrafter"/>
</dbReference>
<evidence type="ECO:0000259" key="4">
    <source>
        <dbReference type="PROSITE" id="PS01031"/>
    </source>
</evidence>
<keyword evidence="6" id="KW-1185">Reference proteome</keyword>
<dbReference type="PRINTS" id="PR00299">
    <property type="entry name" value="ACRYSTALLIN"/>
</dbReference>
<dbReference type="GO" id="GO:0005634">
    <property type="term" value="C:nucleus"/>
    <property type="evidence" value="ECO:0007669"/>
    <property type="project" value="TreeGrafter"/>
</dbReference>
<dbReference type="Gene3D" id="2.60.40.790">
    <property type="match status" value="1"/>
</dbReference>
<dbReference type="SUPFAM" id="SSF49764">
    <property type="entry name" value="HSP20-like chaperones"/>
    <property type="match status" value="1"/>
</dbReference>
<dbReference type="GO" id="GO:0042026">
    <property type="term" value="P:protein refolding"/>
    <property type="evidence" value="ECO:0007669"/>
    <property type="project" value="TreeGrafter"/>
</dbReference>
<dbReference type="CDD" id="cd06526">
    <property type="entry name" value="metazoan_ACD"/>
    <property type="match status" value="1"/>
</dbReference>
<comment type="caution">
    <text evidence="5">The sequence shown here is derived from an EMBL/GenBank/DDBJ whole genome shotgun (WGS) entry which is preliminary data.</text>
</comment>